<dbReference type="EMBL" id="CP036269">
    <property type="protein sequence ID" value="QDT44848.1"/>
    <property type="molecule type" value="Genomic_DNA"/>
</dbReference>
<dbReference type="Proteomes" id="UP000317171">
    <property type="component" value="Chromosome"/>
</dbReference>
<evidence type="ECO:0000313" key="1">
    <source>
        <dbReference type="EMBL" id="QDT44848.1"/>
    </source>
</evidence>
<dbReference type="AlphaFoldDB" id="A0A517RLT3"/>
<evidence type="ECO:0000313" key="2">
    <source>
        <dbReference type="Proteomes" id="UP000317171"/>
    </source>
</evidence>
<gene>
    <name evidence="1" type="ORF">Pan241w_49640</name>
</gene>
<reference evidence="1 2" key="1">
    <citation type="submission" date="2019-02" db="EMBL/GenBank/DDBJ databases">
        <title>Deep-cultivation of Planctomycetes and their phenomic and genomic characterization uncovers novel biology.</title>
        <authorList>
            <person name="Wiegand S."/>
            <person name="Jogler M."/>
            <person name="Boedeker C."/>
            <person name="Pinto D."/>
            <person name="Vollmers J."/>
            <person name="Rivas-Marin E."/>
            <person name="Kohn T."/>
            <person name="Peeters S.H."/>
            <person name="Heuer A."/>
            <person name="Rast P."/>
            <person name="Oberbeckmann S."/>
            <person name="Bunk B."/>
            <person name="Jeske O."/>
            <person name="Meyerdierks A."/>
            <person name="Storesund J.E."/>
            <person name="Kallscheuer N."/>
            <person name="Luecker S."/>
            <person name="Lage O.M."/>
            <person name="Pohl T."/>
            <person name="Merkel B.J."/>
            <person name="Hornburger P."/>
            <person name="Mueller R.-W."/>
            <person name="Bruemmer F."/>
            <person name="Labrenz M."/>
            <person name="Spormann A.M."/>
            <person name="Op den Camp H."/>
            <person name="Overmann J."/>
            <person name="Amann R."/>
            <person name="Jetten M.S.M."/>
            <person name="Mascher T."/>
            <person name="Medema M.H."/>
            <person name="Devos D.P."/>
            <person name="Kaster A.-K."/>
            <person name="Ovreas L."/>
            <person name="Rohde M."/>
            <person name="Galperin M.Y."/>
            <person name="Jogler C."/>
        </authorList>
    </citation>
    <scope>NUCLEOTIDE SEQUENCE [LARGE SCALE GENOMIC DNA]</scope>
    <source>
        <strain evidence="1 2">Pan241w</strain>
    </source>
</reference>
<protein>
    <submittedName>
        <fullName evidence="1">Uncharacterized protein</fullName>
    </submittedName>
</protein>
<sequence length="179" mass="20862">MCVRSLIFVCLNFLTESHDVEVHERVKRHRKICDMNCSRGRLAGAFICSDVSKNAFEALRKMTIWGWDVVSRQEKHQKSLGFRGVNFNRCEKEQVKIVFLSRARRYLRMLGRGSEESRRKKSPEIRAEMSILKNNENVKLFQDFRMCATSATENSALFFGDQLLCFGNTVAWFAHFVLL</sequence>
<dbReference type="KEGG" id="gaz:Pan241w_49640"/>
<keyword evidence="2" id="KW-1185">Reference proteome</keyword>
<proteinExistence type="predicted"/>
<organism evidence="1 2">
    <name type="scientific">Gimesia alba</name>
    <dbReference type="NCBI Taxonomy" id="2527973"/>
    <lineage>
        <taxon>Bacteria</taxon>
        <taxon>Pseudomonadati</taxon>
        <taxon>Planctomycetota</taxon>
        <taxon>Planctomycetia</taxon>
        <taxon>Planctomycetales</taxon>
        <taxon>Planctomycetaceae</taxon>
        <taxon>Gimesia</taxon>
    </lineage>
</organism>
<accession>A0A517RLT3</accession>
<name>A0A517RLT3_9PLAN</name>